<reference evidence="2 3" key="1">
    <citation type="submission" date="2024-04" db="EMBL/GenBank/DDBJ databases">
        <authorList>
            <person name="Abashina T."/>
            <person name="Shaikin A."/>
        </authorList>
    </citation>
    <scope>NUCLEOTIDE SEQUENCE [LARGE SCALE GENOMIC DNA]</scope>
    <source>
        <strain evidence="2 3">AAFK</strain>
    </source>
</reference>
<name>A0ABU9D769_9PROT</name>
<dbReference type="EMBL" id="JBBPCO010000002">
    <property type="protein sequence ID" value="MEK8088548.1"/>
    <property type="molecule type" value="Genomic_DNA"/>
</dbReference>
<evidence type="ECO:0000313" key="3">
    <source>
        <dbReference type="Proteomes" id="UP001446205"/>
    </source>
</evidence>
<dbReference type="RefSeq" id="WP_341369615.1">
    <property type="nucleotide sequence ID" value="NZ_JBBPCO010000002.1"/>
</dbReference>
<sequence>MTSASPMERLAHGAALTGYFGLIILTLIWETRWAPSSYAPPVVWLAIKAVPLLFPLRGMLHGRIYTYAWASMLSLAYLAEGVVLVYADAAQRLPALLEVLLASAMFAGCNVYVRHKARRLRSAVPT</sequence>
<evidence type="ECO:0000313" key="2">
    <source>
        <dbReference type="EMBL" id="MEK8088548.1"/>
    </source>
</evidence>
<dbReference type="Proteomes" id="UP001446205">
    <property type="component" value="Unassembled WGS sequence"/>
</dbReference>
<organism evidence="2 3">
    <name type="scientific">Thermithiobacillus plumbiphilus</name>
    <dbReference type="NCBI Taxonomy" id="1729899"/>
    <lineage>
        <taxon>Bacteria</taxon>
        <taxon>Pseudomonadati</taxon>
        <taxon>Pseudomonadota</taxon>
        <taxon>Acidithiobacillia</taxon>
        <taxon>Acidithiobacillales</taxon>
        <taxon>Thermithiobacillaceae</taxon>
        <taxon>Thermithiobacillus</taxon>
    </lineage>
</organism>
<dbReference type="Pfam" id="PF09842">
    <property type="entry name" value="DUF2069"/>
    <property type="match status" value="1"/>
</dbReference>
<comment type="caution">
    <text evidence="2">The sequence shown here is derived from an EMBL/GenBank/DDBJ whole genome shotgun (WGS) entry which is preliminary data.</text>
</comment>
<evidence type="ECO:0000256" key="1">
    <source>
        <dbReference type="SAM" id="Phobius"/>
    </source>
</evidence>
<proteinExistence type="predicted"/>
<keyword evidence="1" id="KW-0472">Membrane</keyword>
<dbReference type="InterPro" id="IPR018643">
    <property type="entry name" value="DUF2069_membrane"/>
</dbReference>
<protein>
    <submittedName>
        <fullName evidence="2">DUF2069 domain-containing protein</fullName>
    </submittedName>
</protein>
<keyword evidence="3" id="KW-1185">Reference proteome</keyword>
<feature type="transmembrane region" description="Helical" evidence="1">
    <location>
        <begin position="12"/>
        <end position="29"/>
    </location>
</feature>
<keyword evidence="1" id="KW-0812">Transmembrane</keyword>
<feature type="transmembrane region" description="Helical" evidence="1">
    <location>
        <begin position="93"/>
        <end position="113"/>
    </location>
</feature>
<gene>
    <name evidence="2" type="ORF">WOB96_02100</name>
</gene>
<accession>A0ABU9D769</accession>
<feature type="transmembrane region" description="Helical" evidence="1">
    <location>
        <begin position="67"/>
        <end position="87"/>
    </location>
</feature>
<keyword evidence="1" id="KW-1133">Transmembrane helix</keyword>